<reference evidence="2" key="1">
    <citation type="submission" date="2019-08" db="EMBL/GenBank/DDBJ databases">
        <authorList>
            <person name="Kucharzyk K."/>
            <person name="Murdoch R.W."/>
            <person name="Higgins S."/>
            <person name="Loffler F."/>
        </authorList>
    </citation>
    <scope>NUCLEOTIDE SEQUENCE</scope>
</reference>
<dbReference type="EMBL" id="VSSQ01069244">
    <property type="protein sequence ID" value="MPN21285.1"/>
    <property type="molecule type" value="Genomic_DNA"/>
</dbReference>
<comment type="caution">
    <text evidence="2">The sequence shown here is derived from an EMBL/GenBank/DDBJ whole genome shotgun (WGS) entry which is preliminary data.</text>
</comment>
<proteinExistence type="predicted"/>
<protein>
    <submittedName>
        <fullName evidence="2">Uncharacterized protein</fullName>
    </submittedName>
</protein>
<evidence type="ECO:0000256" key="1">
    <source>
        <dbReference type="SAM" id="MobiDB-lite"/>
    </source>
</evidence>
<sequence length="246" mass="27588">MVREARVQLQHGILVLPSAFGGDLGTKDAHDAQEKRVALPADLQDQPFDGAPDGLPPRRNAICGKVFLEKRLVDGLDAGQTDIDLARGQHLRVKRRDIADRYMREIEGIRVNSADIEGTVFQPLPDFAFAQRVDAHADLSAEALPRVEKRDKQPGRSQREVGPRDRARDGVETEAIGNRAAEEDRVQIVLVVAHEPGGFLRQDVFEGDERRVVDVPNDGEDFPQQVRWSENSDFHNRPPRMRLICV</sequence>
<feature type="region of interest" description="Disordered" evidence="1">
    <location>
        <begin position="144"/>
        <end position="170"/>
    </location>
</feature>
<name>A0A645G3R6_9ZZZZ</name>
<dbReference type="AlphaFoldDB" id="A0A645G3R6"/>
<gene>
    <name evidence="2" type="ORF">SDC9_168664</name>
</gene>
<accession>A0A645G3R6</accession>
<organism evidence="2">
    <name type="scientific">bioreactor metagenome</name>
    <dbReference type="NCBI Taxonomy" id="1076179"/>
    <lineage>
        <taxon>unclassified sequences</taxon>
        <taxon>metagenomes</taxon>
        <taxon>ecological metagenomes</taxon>
    </lineage>
</organism>
<evidence type="ECO:0000313" key="2">
    <source>
        <dbReference type="EMBL" id="MPN21285.1"/>
    </source>
</evidence>